<keyword evidence="2" id="KW-1185">Reference proteome</keyword>
<organism evidence="1 2">
    <name type="scientific">Trifolium medium</name>
    <dbReference type="NCBI Taxonomy" id="97028"/>
    <lineage>
        <taxon>Eukaryota</taxon>
        <taxon>Viridiplantae</taxon>
        <taxon>Streptophyta</taxon>
        <taxon>Embryophyta</taxon>
        <taxon>Tracheophyta</taxon>
        <taxon>Spermatophyta</taxon>
        <taxon>Magnoliopsida</taxon>
        <taxon>eudicotyledons</taxon>
        <taxon>Gunneridae</taxon>
        <taxon>Pentapetalae</taxon>
        <taxon>rosids</taxon>
        <taxon>fabids</taxon>
        <taxon>Fabales</taxon>
        <taxon>Fabaceae</taxon>
        <taxon>Papilionoideae</taxon>
        <taxon>50 kb inversion clade</taxon>
        <taxon>NPAAA clade</taxon>
        <taxon>Hologalegina</taxon>
        <taxon>IRL clade</taxon>
        <taxon>Trifolieae</taxon>
        <taxon>Trifolium</taxon>
    </lineage>
</organism>
<feature type="non-terminal residue" evidence="1">
    <location>
        <position position="1"/>
    </location>
</feature>
<accession>A0A392N1K7</accession>
<evidence type="ECO:0000313" key="2">
    <source>
        <dbReference type="Proteomes" id="UP000265520"/>
    </source>
</evidence>
<dbReference type="EMBL" id="LXQA010023615">
    <property type="protein sequence ID" value="MCH92848.1"/>
    <property type="molecule type" value="Genomic_DNA"/>
</dbReference>
<dbReference type="Proteomes" id="UP000265520">
    <property type="component" value="Unassembled WGS sequence"/>
</dbReference>
<name>A0A392N1K7_9FABA</name>
<dbReference type="AlphaFoldDB" id="A0A392N1K7"/>
<evidence type="ECO:0000313" key="1">
    <source>
        <dbReference type="EMBL" id="MCH92848.1"/>
    </source>
</evidence>
<protein>
    <submittedName>
        <fullName evidence="1">Swarming motility protein ybiA</fullName>
    </submittedName>
</protein>
<sequence length="394" mass="43432">RLKEEIVEDDGDASTADDERSVVNVSLEDVQLTSQGDGMVNSTPICDLLSTGSVSGVAMGLIDNNPSPGFPLSDEKDLDPNPETIPPDSVSKFMRFDLATIVRLPTTTVNLGFASPPQYFSAPHVITAEWNSMFDEAFHKLLTPLVPPLDPPPEPPDFVVIPLSQLSTSVNTPIGFLPALLPLSNFSGSPISCIIISSNFLSSTSITVLWKHSIEAKLTIHTFFLTLAACTDVVTRICDDDFYGFGASDSSAYVKIEFSPNTFYMFAKMPLRNTFFWSSSLWPYILFIDNVLSNCGIIDGLKLWHYSTTIIGVRIMALPTSIKILGLTFGIGALRVFIVITGTSLDMVSTLDMVYTPMSLGRIAKLLFTYSSFMYCLKNLQVEFYTWVYWKKAP</sequence>
<comment type="caution">
    <text evidence="1">The sequence shown here is derived from an EMBL/GenBank/DDBJ whole genome shotgun (WGS) entry which is preliminary data.</text>
</comment>
<proteinExistence type="predicted"/>
<reference evidence="1 2" key="1">
    <citation type="journal article" date="2018" name="Front. Plant Sci.">
        <title>Red Clover (Trifolium pratense) and Zigzag Clover (T. medium) - A Picture of Genomic Similarities and Differences.</title>
        <authorList>
            <person name="Dluhosova J."/>
            <person name="Istvanek J."/>
            <person name="Nedelnik J."/>
            <person name="Repkova J."/>
        </authorList>
    </citation>
    <scope>NUCLEOTIDE SEQUENCE [LARGE SCALE GENOMIC DNA]</scope>
    <source>
        <strain evidence="2">cv. 10/8</strain>
        <tissue evidence="1">Leaf</tissue>
    </source>
</reference>